<protein>
    <submittedName>
        <fullName evidence="1">Protein kinase domain-containing protein, cytoplasmic</fullName>
    </submittedName>
</protein>
<reference evidence="1 2" key="1">
    <citation type="journal article" date="2021" name="Elife">
        <title>Chloroplast acquisition without the gene transfer in kleptoplastic sea slugs, Plakobranchus ocellatus.</title>
        <authorList>
            <person name="Maeda T."/>
            <person name="Takahashi S."/>
            <person name="Yoshida T."/>
            <person name="Shimamura S."/>
            <person name="Takaki Y."/>
            <person name="Nagai Y."/>
            <person name="Toyoda A."/>
            <person name="Suzuki Y."/>
            <person name="Arimoto A."/>
            <person name="Ishii H."/>
            <person name="Satoh N."/>
            <person name="Nishiyama T."/>
            <person name="Hasebe M."/>
            <person name="Maruyama T."/>
            <person name="Minagawa J."/>
            <person name="Obokata J."/>
            <person name="Shigenobu S."/>
        </authorList>
    </citation>
    <scope>NUCLEOTIDE SEQUENCE [LARGE SCALE GENOMIC DNA]</scope>
</reference>
<keyword evidence="2" id="KW-1185">Reference proteome</keyword>
<sequence length="241" mass="26759">MASLLNYLEFSPLGSLVVPDFKEGHLIIANDSLKLIDLDDVNNLEPECGLKRTSDDKCPYGLSAVSNITSKLTGALKLQTTNQPQTQKIFIALIKEIDLDDKAPPSRYTIPGYSLVNRQNHPQCGIAPYARAPALVIDFGGSTESNGTQRPCIKTGDTDWLVGCLNFNVIFNCKVISETALGTIENVLPHCDVRSACTHHTQSQTQKSRKIIEFSLARQKSEEEKDIQVWYGVNLFRVYDE</sequence>
<dbReference type="EMBL" id="BMAT01014107">
    <property type="protein sequence ID" value="GFS26341.1"/>
    <property type="molecule type" value="Genomic_DNA"/>
</dbReference>
<proteinExistence type="predicted"/>
<keyword evidence="1" id="KW-0418">Kinase</keyword>
<dbReference type="Proteomes" id="UP000762676">
    <property type="component" value="Unassembled WGS sequence"/>
</dbReference>
<organism evidence="1 2">
    <name type="scientific">Elysia marginata</name>
    <dbReference type="NCBI Taxonomy" id="1093978"/>
    <lineage>
        <taxon>Eukaryota</taxon>
        <taxon>Metazoa</taxon>
        <taxon>Spiralia</taxon>
        <taxon>Lophotrochozoa</taxon>
        <taxon>Mollusca</taxon>
        <taxon>Gastropoda</taxon>
        <taxon>Heterobranchia</taxon>
        <taxon>Euthyneura</taxon>
        <taxon>Panpulmonata</taxon>
        <taxon>Sacoglossa</taxon>
        <taxon>Placobranchoidea</taxon>
        <taxon>Plakobranchidae</taxon>
        <taxon>Elysia</taxon>
    </lineage>
</organism>
<accession>A0AAV4JVH8</accession>
<dbReference type="GO" id="GO:0016301">
    <property type="term" value="F:kinase activity"/>
    <property type="evidence" value="ECO:0007669"/>
    <property type="project" value="UniProtKB-KW"/>
</dbReference>
<evidence type="ECO:0000313" key="2">
    <source>
        <dbReference type="Proteomes" id="UP000762676"/>
    </source>
</evidence>
<gene>
    <name evidence="1" type="ORF">ElyMa_007051200</name>
</gene>
<comment type="caution">
    <text evidence="1">The sequence shown here is derived from an EMBL/GenBank/DDBJ whole genome shotgun (WGS) entry which is preliminary data.</text>
</comment>
<name>A0AAV4JVH8_9GAST</name>
<dbReference type="AlphaFoldDB" id="A0AAV4JVH8"/>
<keyword evidence="1" id="KW-0808">Transferase</keyword>
<evidence type="ECO:0000313" key="1">
    <source>
        <dbReference type="EMBL" id="GFS26341.1"/>
    </source>
</evidence>